<sequence length="88" mass="10239">MKQSFLFIALLLFFLILISSSHLSARFLENKQGKEEVELSQVTDREDFELMNQLMGVEDCDVGDDGCLKRRSISEAHLDYIYTQHRKP</sequence>
<comment type="caution">
    <text evidence="10">The sequence shown here is derived from an EMBL/GenBank/DDBJ whole genome shotgun (WGS) entry which is preliminary data.</text>
</comment>
<keyword evidence="6 9" id="KW-0732">Signal</keyword>
<keyword evidence="12" id="KW-1185">Reference proteome</keyword>
<evidence type="ECO:0000313" key="12">
    <source>
        <dbReference type="Proteomes" id="UP000032142"/>
    </source>
</evidence>
<evidence type="ECO:0000256" key="8">
    <source>
        <dbReference type="ARBA" id="ARBA00023030"/>
    </source>
</evidence>
<dbReference type="GO" id="GO:0008083">
    <property type="term" value="F:growth factor activity"/>
    <property type="evidence" value="ECO:0007669"/>
    <property type="project" value="UniProtKB-UniRule"/>
</dbReference>
<evidence type="ECO:0000256" key="6">
    <source>
        <dbReference type="ARBA" id="ARBA00022729"/>
    </source>
</evidence>
<dbReference type="OrthoDB" id="1914102at2759"/>
<keyword evidence="5 9" id="KW-0765">Sulfation</keyword>
<dbReference type="GO" id="GO:0005576">
    <property type="term" value="C:extracellular region"/>
    <property type="evidence" value="ECO:0007669"/>
    <property type="project" value="UniProtKB-SubCell"/>
</dbReference>
<keyword evidence="4 9" id="KW-0964">Secreted</keyword>
<evidence type="ECO:0000256" key="5">
    <source>
        <dbReference type="ARBA" id="ARBA00022641"/>
    </source>
</evidence>
<reference evidence="10" key="1">
    <citation type="submission" date="2014-09" db="EMBL/GenBank/DDBJ databases">
        <title>G. arboreum L. cv. AKA8401 A2 genome assembly version 1.0.</title>
        <authorList>
            <person name="Mudge J."/>
            <person name="Ramaraj T."/>
            <person name="Lindquist I.E."/>
            <person name="Bharti A.K."/>
            <person name="Sundararajan A."/>
            <person name="Cameron C.T."/>
            <person name="Woodward J.E."/>
            <person name="May G.D."/>
            <person name="Brubaker C."/>
            <person name="Broadhvest J."/>
            <person name="Wilkins T.A."/>
        </authorList>
    </citation>
    <scope>NUCLEOTIDE SEQUENCE</scope>
</reference>
<dbReference type="GO" id="GO:0030154">
    <property type="term" value="P:cell differentiation"/>
    <property type="evidence" value="ECO:0007669"/>
    <property type="project" value="UniProtKB-UniRule"/>
</dbReference>
<comment type="similarity">
    <text evidence="2 9">Belongs to the phytosulfokine family.</text>
</comment>
<dbReference type="EMBL" id="JRRC01094929">
    <property type="protein sequence ID" value="KHF99795.1"/>
    <property type="molecule type" value="Genomic_DNA"/>
</dbReference>
<keyword evidence="7 9" id="KW-0221">Differentiation</keyword>
<proteinExistence type="inferred from homology"/>
<evidence type="ECO:0000256" key="7">
    <source>
        <dbReference type="ARBA" id="ARBA00022782"/>
    </source>
</evidence>
<evidence type="ECO:0000256" key="4">
    <source>
        <dbReference type="ARBA" id="ARBA00022525"/>
    </source>
</evidence>
<comment type="subcellular location">
    <subcellularLocation>
        <location evidence="1 9">Secreted</location>
    </subcellularLocation>
</comment>
<comment type="PTM">
    <text evidence="9">PSK-alpha is produced by endopeptidase digestion. PSK-beta is produced from PSK-alpha by exopeptidase digestion.</text>
</comment>
<comment type="function">
    <text evidence="9">Promotes plant cell differentiation, organogenesis and somatic embryogenesis as well as cell proliferation.</text>
</comment>
<dbReference type="AlphaFoldDB" id="A0A0B0MLM3"/>
<accession>A0A0B0MLM3</accession>
<name>A0A0B0MLM3_GOSAR</name>
<dbReference type="GO" id="GO:0008283">
    <property type="term" value="P:cell population proliferation"/>
    <property type="evidence" value="ECO:0007669"/>
    <property type="project" value="UniProtKB-UniRule"/>
</dbReference>
<keyword evidence="8 9" id="KW-0339">Growth factor</keyword>
<dbReference type="InterPro" id="IPR009438">
    <property type="entry name" value="Phytosulfokine"/>
</dbReference>
<dbReference type="PANTHER" id="PTHR33285:SF22">
    <property type="entry name" value="PHYTOSULFOKINES 6-RELATED"/>
    <property type="match status" value="1"/>
</dbReference>
<dbReference type="PANTHER" id="PTHR33285">
    <property type="entry name" value="PHYTOSULFOKINES 3"/>
    <property type="match status" value="1"/>
</dbReference>
<dbReference type="Pfam" id="PF06404">
    <property type="entry name" value="PSK"/>
    <property type="match status" value="1"/>
</dbReference>
<keyword evidence="3 9" id="KW-0217">Developmental protein</keyword>
<evidence type="ECO:0000313" key="10">
    <source>
        <dbReference type="EMBL" id="KHF99795.1"/>
    </source>
</evidence>
<organism evidence="10 12">
    <name type="scientific">Gossypium arboreum</name>
    <name type="common">Tree cotton</name>
    <name type="synonym">Gossypium nanking</name>
    <dbReference type="NCBI Taxonomy" id="29729"/>
    <lineage>
        <taxon>Eukaryota</taxon>
        <taxon>Viridiplantae</taxon>
        <taxon>Streptophyta</taxon>
        <taxon>Embryophyta</taxon>
        <taxon>Tracheophyta</taxon>
        <taxon>Spermatophyta</taxon>
        <taxon>Magnoliopsida</taxon>
        <taxon>eudicotyledons</taxon>
        <taxon>Gunneridae</taxon>
        <taxon>Pentapetalae</taxon>
        <taxon>rosids</taxon>
        <taxon>malvids</taxon>
        <taxon>Malvales</taxon>
        <taxon>Malvaceae</taxon>
        <taxon>Malvoideae</taxon>
        <taxon>Gossypium</taxon>
    </lineage>
</organism>
<dbReference type="KEGG" id="gab:108485514"/>
<dbReference type="Proteomes" id="UP000032142">
    <property type="component" value="Unassembled WGS sequence"/>
</dbReference>
<feature type="chain" id="PRO_5015034157" description="Phytosulfokine" evidence="9">
    <location>
        <begin position="21"/>
        <end position="88"/>
    </location>
</feature>
<evidence type="ECO:0000313" key="11">
    <source>
        <dbReference type="EMBL" id="KHG05292.1"/>
    </source>
</evidence>
<reference evidence="12" key="2">
    <citation type="submission" date="2014-09" db="EMBL/GenBank/DDBJ databases">
        <authorList>
            <person name="Mudge J."/>
            <person name="Ramaraj T."/>
            <person name="Lindquist I.E."/>
            <person name="Bharti A.K."/>
            <person name="Sundararajan A."/>
            <person name="Cameron C.T."/>
            <person name="Woodward J.E."/>
            <person name="May G.D."/>
            <person name="Brubaker C."/>
            <person name="Broadhvest J."/>
            <person name="Wilkins T.A."/>
        </authorList>
    </citation>
    <scope>NUCLEOTIDE SEQUENCE</scope>
    <source>
        <strain evidence="12">cv. AKA8401</strain>
    </source>
</reference>
<evidence type="ECO:0000256" key="2">
    <source>
        <dbReference type="ARBA" id="ARBA00010781"/>
    </source>
</evidence>
<dbReference type="OMA" id="MEACDEN"/>
<gene>
    <name evidence="11" type="ORF">F383_01763</name>
    <name evidence="10" type="ORF">F383_17857</name>
</gene>
<evidence type="ECO:0000256" key="9">
    <source>
        <dbReference type="RuleBase" id="RU368031"/>
    </source>
</evidence>
<comment type="PTM">
    <text evidence="9">Sulfation is important for activity and for the binding to a putative membrane receptor.</text>
</comment>
<evidence type="ECO:0000256" key="1">
    <source>
        <dbReference type="ARBA" id="ARBA00004613"/>
    </source>
</evidence>
<dbReference type="EMBL" id="JRRC01427448">
    <property type="protein sequence ID" value="KHG05292.1"/>
    <property type="molecule type" value="Genomic_DNA"/>
</dbReference>
<evidence type="ECO:0000256" key="3">
    <source>
        <dbReference type="ARBA" id="ARBA00022473"/>
    </source>
</evidence>
<protein>
    <recommendedName>
        <fullName evidence="9">Phytosulfokine</fullName>
    </recommendedName>
    <component>
        <recommendedName>
            <fullName evidence="9">Phytosulfokine-alpha</fullName>
            <shortName evidence="9">PSK-alpha</shortName>
            <shortName evidence="9">Phytosulfokine-a</shortName>
        </recommendedName>
    </component>
    <component>
        <recommendedName>
            <fullName evidence="9">Phytosulfokine-beta</fullName>
            <shortName evidence="9">PSK-beta</shortName>
            <shortName evidence="9">Phytosulfokine-b</shortName>
        </recommendedName>
    </component>
</protein>
<feature type="signal peptide" evidence="9">
    <location>
        <begin position="1"/>
        <end position="20"/>
    </location>
</feature>